<dbReference type="Proteomes" id="UP000266861">
    <property type="component" value="Unassembled WGS sequence"/>
</dbReference>
<feature type="compositionally biased region" description="Basic and acidic residues" evidence="1">
    <location>
        <begin position="255"/>
        <end position="266"/>
    </location>
</feature>
<accession>A0A397GDX3</accession>
<dbReference type="EMBL" id="PQFF01000477">
    <property type="protein sequence ID" value="RHZ48044.1"/>
    <property type="molecule type" value="Genomic_DNA"/>
</dbReference>
<feature type="compositionally biased region" description="Acidic residues" evidence="1">
    <location>
        <begin position="241"/>
        <end position="254"/>
    </location>
</feature>
<dbReference type="OrthoDB" id="10650000at2759"/>
<protein>
    <submittedName>
        <fullName evidence="2">Uncharacterized protein</fullName>
    </submittedName>
</protein>
<feature type="compositionally biased region" description="Basic and acidic residues" evidence="1">
    <location>
        <begin position="1"/>
        <end position="10"/>
    </location>
</feature>
<keyword evidence="3" id="KW-1185">Reference proteome</keyword>
<proteinExistence type="predicted"/>
<gene>
    <name evidence="2" type="ORF">Glove_562g7</name>
</gene>
<name>A0A397GDX3_9GLOM</name>
<evidence type="ECO:0000313" key="3">
    <source>
        <dbReference type="Proteomes" id="UP000266861"/>
    </source>
</evidence>
<dbReference type="AlphaFoldDB" id="A0A397GDX3"/>
<feature type="region of interest" description="Disordered" evidence="1">
    <location>
        <begin position="1"/>
        <end position="25"/>
    </location>
</feature>
<organism evidence="2 3">
    <name type="scientific">Diversispora epigaea</name>
    <dbReference type="NCBI Taxonomy" id="1348612"/>
    <lineage>
        <taxon>Eukaryota</taxon>
        <taxon>Fungi</taxon>
        <taxon>Fungi incertae sedis</taxon>
        <taxon>Mucoromycota</taxon>
        <taxon>Glomeromycotina</taxon>
        <taxon>Glomeromycetes</taxon>
        <taxon>Diversisporales</taxon>
        <taxon>Diversisporaceae</taxon>
        <taxon>Diversispora</taxon>
    </lineage>
</organism>
<sequence length="336" mass="39049">MIRPSKRNEEYESDDLNTEDQLNSDNEVFEVDDIELNNNERASSIIDFLLAASEKSFKKQTRPLCYRGDSKRTKRRKKQIQREAAVGTPLLSQFFSISKGGENEEEDQNFDGFDAENNDKDELQREQDVNISINKDDENEDEFQDQSFDGFNAERNDEDGNITNEKNTACEHEKEIHETINFIETDQLNSDNEVFEVDDIELNNNERASSIIDFLLAASEKSFKKQTRPLCYRGDSKRGENEEEDQNFDGFDAENNDKDELQREQDVNISINKDDENEDEFQDQSFDGFNAERNDEDGNITNEKNTACEHEKEIHETINFIETVIQKEPLSNIQKV</sequence>
<evidence type="ECO:0000256" key="1">
    <source>
        <dbReference type="SAM" id="MobiDB-lite"/>
    </source>
</evidence>
<feature type="region of interest" description="Disordered" evidence="1">
    <location>
        <begin position="231"/>
        <end position="306"/>
    </location>
</feature>
<evidence type="ECO:0000313" key="2">
    <source>
        <dbReference type="EMBL" id="RHZ48044.1"/>
    </source>
</evidence>
<feature type="compositionally biased region" description="Acidic residues" evidence="1">
    <location>
        <begin position="103"/>
        <end position="116"/>
    </location>
</feature>
<comment type="caution">
    <text evidence="2">The sequence shown here is derived from an EMBL/GenBank/DDBJ whole genome shotgun (WGS) entry which is preliminary data.</text>
</comment>
<feature type="region of interest" description="Disordered" evidence="1">
    <location>
        <begin position="97"/>
        <end position="125"/>
    </location>
</feature>
<reference evidence="2 3" key="1">
    <citation type="submission" date="2018-08" db="EMBL/GenBank/DDBJ databases">
        <title>Genome and evolution of the arbuscular mycorrhizal fungus Diversispora epigaea (formerly Glomus versiforme) and its bacterial endosymbionts.</title>
        <authorList>
            <person name="Sun X."/>
            <person name="Fei Z."/>
            <person name="Harrison M."/>
        </authorList>
    </citation>
    <scope>NUCLEOTIDE SEQUENCE [LARGE SCALE GENOMIC DNA]</scope>
    <source>
        <strain evidence="2 3">IT104</strain>
    </source>
</reference>
<feature type="region of interest" description="Disordered" evidence="1">
    <location>
        <begin position="61"/>
        <end position="85"/>
    </location>
</feature>